<proteinExistence type="predicted"/>
<organism evidence="1 2">
    <name type="scientific">Vibrio anguillarum</name>
    <name type="common">Listonella anguillarum</name>
    <dbReference type="NCBI Taxonomy" id="55601"/>
    <lineage>
        <taxon>Bacteria</taxon>
        <taxon>Pseudomonadati</taxon>
        <taxon>Pseudomonadota</taxon>
        <taxon>Gammaproteobacteria</taxon>
        <taxon>Vibrionales</taxon>
        <taxon>Vibrionaceae</taxon>
        <taxon>Vibrio</taxon>
    </lineage>
</organism>
<gene>
    <name evidence="1" type="ORF">EAY46_24265</name>
</gene>
<evidence type="ECO:0000313" key="1">
    <source>
        <dbReference type="EMBL" id="MBF4376104.1"/>
    </source>
</evidence>
<name>A0ABR9ZDB4_VIBAN</name>
<dbReference type="EMBL" id="RDPI01000561">
    <property type="protein sequence ID" value="MBF4376104.1"/>
    <property type="molecule type" value="Genomic_DNA"/>
</dbReference>
<evidence type="ECO:0000313" key="2">
    <source>
        <dbReference type="Proteomes" id="UP000726136"/>
    </source>
</evidence>
<reference evidence="1 2" key="1">
    <citation type="journal article" date="2021" name="PeerJ">
        <title>Analysis of 44 Vibrio anguillarum genomes reveals high genetic diversity.</title>
        <authorList>
            <person name="Hansen M.J."/>
            <person name="Dalsgaard I."/>
        </authorList>
    </citation>
    <scope>NUCLEOTIDE SEQUENCE [LARGE SCALE GENOMIC DNA]</scope>
    <source>
        <strain evidence="1 2">040915-1/1B</strain>
    </source>
</reference>
<keyword evidence="2" id="KW-1185">Reference proteome</keyword>
<dbReference type="Proteomes" id="UP000726136">
    <property type="component" value="Unassembled WGS sequence"/>
</dbReference>
<protein>
    <submittedName>
        <fullName evidence="1">Uncharacterized protein</fullName>
    </submittedName>
</protein>
<comment type="caution">
    <text evidence="1">The sequence shown here is derived from an EMBL/GenBank/DDBJ whole genome shotgun (WGS) entry which is preliminary data.</text>
</comment>
<accession>A0ABR9ZDB4</accession>
<sequence length="70" mass="8077">MSSNNSPDKLPYDLDSHNCMTFVIDLAEHLELDPSWRPPVVIPNAYIEQFQLFEVDLDYDFSTNTLVVSE</sequence>